<sequence>NDLPSSADGESRPVEPPSLLPDIGESHPCPYFAGRDLNFIKPREERERKKKEVPIIVPPPIITPKVVEPLIEKLPVRADTPGKKWLYLNRF</sequence>
<name>A0A8X6QG08_NEPPI</name>
<accession>A0A8X6QG08</accession>
<protein>
    <submittedName>
        <fullName evidence="2">Uncharacterized protein</fullName>
    </submittedName>
</protein>
<organism evidence="2 3">
    <name type="scientific">Nephila pilipes</name>
    <name type="common">Giant wood spider</name>
    <name type="synonym">Nephila maculata</name>
    <dbReference type="NCBI Taxonomy" id="299642"/>
    <lineage>
        <taxon>Eukaryota</taxon>
        <taxon>Metazoa</taxon>
        <taxon>Ecdysozoa</taxon>
        <taxon>Arthropoda</taxon>
        <taxon>Chelicerata</taxon>
        <taxon>Arachnida</taxon>
        <taxon>Araneae</taxon>
        <taxon>Araneomorphae</taxon>
        <taxon>Entelegynae</taxon>
        <taxon>Araneoidea</taxon>
        <taxon>Nephilidae</taxon>
        <taxon>Nephila</taxon>
    </lineage>
</organism>
<keyword evidence="3" id="KW-1185">Reference proteome</keyword>
<feature type="non-terminal residue" evidence="2">
    <location>
        <position position="1"/>
    </location>
</feature>
<evidence type="ECO:0000256" key="1">
    <source>
        <dbReference type="SAM" id="MobiDB-lite"/>
    </source>
</evidence>
<gene>
    <name evidence="2" type="primary">NCL1_38290</name>
    <name evidence="2" type="ORF">NPIL_7781</name>
</gene>
<proteinExistence type="predicted"/>
<evidence type="ECO:0000313" key="2">
    <source>
        <dbReference type="EMBL" id="GFU11650.1"/>
    </source>
</evidence>
<comment type="caution">
    <text evidence="2">The sequence shown here is derived from an EMBL/GenBank/DDBJ whole genome shotgun (WGS) entry which is preliminary data.</text>
</comment>
<dbReference type="OrthoDB" id="6435069at2759"/>
<evidence type="ECO:0000313" key="3">
    <source>
        <dbReference type="Proteomes" id="UP000887013"/>
    </source>
</evidence>
<dbReference type="EMBL" id="BMAW01078595">
    <property type="protein sequence ID" value="GFU11650.1"/>
    <property type="molecule type" value="Genomic_DNA"/>
</dbReference>
<dbReference type="AlphaFoldDB" id="A0A8X6QG08"/>
<reference evidence="2" key="1">
    <citation type="submission" date="2020-08" db="EMBL/GenBank/DDBJ databases">
        <title>Multicomponent nature underlies the extraordinary mechanical properties of spider dragline silk.</title>
        <authorList>
            <person name="Kono N."/>
            <person name="Nakamura H."/>
            <person name="Mori M."/>
            <person name="Yoshida Y."/>
            <person name="Ohtoshi R."/>
            <person name="Malay A.D."/>
            <person name="Moran D.A.P."/>
            <person name="Tomita M."/>
            <person name="Numata K."/>
            <person name="Arakawa K."/>
        </authorList>
    </citation>
    <scope>NUCLEOTIDE SEQUENCE</scope>
</reference>
<feature type="region of interest" description="Disordered" evidence="1">
    <location>
        <begin position="1"/>
        <end position="26"/>
    </location>
</feature>
<dbReference type="Proteomes" id="UP000887013">
    <property type="component" value="Unassembled WGS sequence"/>
</dbReference>